<name>A0A699VBC7_TANCI</name>
<organism evidence="1">
    <name type="scientific">Tanacetum cinerariifolium</name>
    <name type="common">Dalmatian daisy</name>
    <name type="synonym">Chrysanthemum cinerariifolium</name>
    <dbReference type="NCBI Taxonomy" id="118510"/>
    <lineage>
        <taxon>Eukaryota</taxon>
        <taxon>Viridiplantae</taxon>
        <taxon>Streptophyta</taxon>
        <taxon>Embryophyta</taxon>
        <taxon>Tracheophyta</taxon>
        <taxon>Spermatophyta</taxon>
        <taxon>Magnoliopsida</taxon>
        <taxon>eudicotyledons</taxon>
        <taxon>Gunneridae</taxon>
        <taxon>Pentapetalae</taxon>
        <taxon>asterids</taxon>
        <taxon>campanulids</taxon>
        <taxon>Asterales</taxon>
        <taxon>Asteraceae</taxon>
        <taxon>Asteroideae</taxon>
        <taxon>Anthemideae</taxon>
        <taxon>Anthemidinae</taxon>
        <taxon>Tanacetum</taxon>
    </lineage>
</organism>
<comment type="caution">
    <text evidence="1">The sequence shown here is derived from an EMBL/GenBank/DDBJ whole genome shotgun (WGS) entry which is preliminary data.</text>
</comment>
<dbReference type="EMBL" id="BKCJ011427834">
    <property type="protein sequence ID" value="GFD32762.1"/>
    <property type="molecule type" value="Genomic_DNA"/>
</dbReference>
<evidence type="ECO:0000313" key="1">
    <source>
        <dbReference type="EMBL" id="GFD32762.1"/>
    </source>
</evidence>
<dbReference type="AlphaFoldDB" id="A0A699VBC7"/>
<gene>
    <name evidence="1" type="ORF">Tci_904731</name>
</gene>
<protein>
    <submittedName>
        <fullName evidence="1">Uncharacterized protein</fullName>
    </submittedName>
</protein>
<reference evidence="1" key="1">
    <citation type="journal article" date="2019" name="Sci. Rep.">
        <title>Draft genome of Tanacetum cinerariifolium, the natural source of mosquito coil.</title>
        <authorList>
            <person name="Yamashiro T."/>
            <person name="Shiraishi A."/>
            <person name="Satake H."/>
            <person name="Nakayama K."/>
        </authorList>
    </citation>
    <scope>NUCLEOTIDE SEQUENCE</scope>
</reference>
<sequence>MSVTPIEQLIAQRVTEALAAQDTNIISGKHPNGNRNSAGGGERTIHICTYKDFLNYRPHNFRAGPTMSRMVLDEEKMT</sequence>
<accession>A0A699VBC7</accession>
<proteinExistence type="predicted"/>